<organism evidence="15">
    <name type="scientific">freshwater metagenome</name>
    <dbReference type="NCBI Taxonomy" id="449393"/>
    <lineage>
        <taxon>unclassified sequences</taxon>
        <taxon>metagenomes</taxon>
        <taxon>ecological metagenomes</taxon>
    </lineage>
</organism>
<dbReference type="Pfam" id="PF01411">
    <property type="entry name" value="tRNA-synt_2c"/>
    <property type="match status" value="1"/>
</dbReference>
<dbReference type="Gene3D" id="3.30.930.10">
    <property type="entry name" value="Bira Bifunctional Protein, Domain 2"/>
    <property type="match status" value="1"/>
</dbReference>
<sequence length="874" mass="92677">MTTTDEIRSTFIDHFEREGHLRVDSAPLVPATHDASVLLTTAGMHPLKPYFLGQQTPPNSILTSCQKCFRTTDIENVGSTARHLTFFEMLGNFSIGEYFKEGAIAHAWKVATEGFGFAPEQIWITVFAGDPELGLGPDQEAIDAWVAVGVDPERITQLGRKDNFWQAGPTGPCGPCSELYFDRGPEFGPDSERPGDDGERHLEFWNLVFMEYEQSAKGELTPLPSKNIDTGMGLNRMAAILQGVGSVFDTDQFIPLMALGRELATAEVSERSLRILADHSRAMCFLIADGVVPSNEERGYILRRLMRRAILHGRKLGMEPGFLLAYAEAVEKVMAENYSELSEQRDVIRTWVAAEEEGFGRTLVAGSESLDELISAARTSGQEGISAADAFLLHDTHGFPIDLTLELVAEHGLGVDEAGFELLMDEQRERARGGSATASPNGEVSALDLAAAQLAKTGAPSEFVGYSDIEIAATVTATEAVDDDAFLLKLNESPFYAAGGGQVGDVGQVVTAGGEVGEVTSVVRLGDDQVILLTGLTLAPEVGSTVTARVESGSRFATQANHTATHLLHAALRERLGSHVRQAGSYVGPDKLRFDFTHGEGLTQADIGAIEDRVNAQILSNQDVTWSQTTLDAAKEKGAMALFGEKYGAVVRLVEIGDGNFSRELCGGTHVRSTAEIGCFKITSEGSSAANVRRVEAVTGPVAIGLLREHDLNLSDIANQLKTTPDAAAESVRKRLERLRELEKVAESSAAVDPAGVSAQATDLNGLSCVFVEVADVGGKALPDLADRVLGLLGEDSVVVIASRASDKVDLIAAVGPGAIARGVKAGEIVARSASVVGGGGGGKDSMARAGGKDPELTPEALLAARAVVEAATG</sequence>
<dbReference type="GO" id="GO:0000049">
    <property type="term" value="F:tRNA binding"/>
    <property type="evidence" value="ECO:0007669"/>
    <property type="project" value="UniProtKB-KW"/>
</dbReference>
<keyword evidence="13" id="KW-0030">Aminoacyl-tRNA synthetase</keyword>
<dbReference type="Pfam" id="PF07973">
    <property type="entry name" value="tRNA_SAD"/>
    <property type="match status" value="1"/>
</dbReference>
<protein>
    <recommendedName>
        <fullName evidence="4">Alanine--tRNA ligase</fullName>
        <ecNumber evidence="3">6.1.1.7</ecNumber>
    </recommendedName>
</protein>
<dbReference type="GO" id="GO:0005524">
    <property type="term" value="F:ATP binding"/>
    <property type="evidence" value="ECO:0007669"/>
    <property type="project" value="UniProtKB-KW"/>
</dbReference>
<dbReference type="GO" id="GO:0002161">
    <property type="term" value="F:aminoacyl-tRNA deacylase activity"/>
    <property type="evidence" value="ECO:0007669"/>
    <property type="project" value="TreeGrafter"/>
</dbReference>
<proteinExistence type="inferred from homology"/>
<name>A0A6J7CJG7_9ZZZZ</name>
<evidence type="ECO:0000256" key="8">
    <source>
        <dbReference type="ARBA" id="ARBA00022741"/>
    </source>
</evidence>
<keyword evidence="8" id="KW-0547">Nucleotide-binding</keyword>
<dbReference type="Gene3D" id="3.30.980.10">
    <property type="entry name" value="Threonyl-trna Synthetase, Chain A, domain 2"/>
    <property type="match status" value="1"/>
</dbReference>
<dbReference type="SUPFAM" id="SSF55681">
    <property type="entry name" value="Class II aaRS and biotin synthetases"/>
    <property type="match status" value="1"/>
</dbReference>
<evidence type="ECO:0000256" key="1">
    <source>
        <dbReference type="ARBA" id="ARBA00001947"/>
    </source>
</evidence>
<dbReference type="InterPro" id="IPR018165">
    <property type="entry name" value="Ala-tRNA-synth_IIc_core"/>
</dbReference>
<dbReference type="GO" id="GO:0006419">
    <property type="term" value="P:alanyl-tRNA aminoacylation"/>
    <property type="evidence" value="ECO:0007669"/>
    <property type="project" value="InterPro"/>
</dbReference>
<dbReference type="EC" id="6.1.1.7" evidence="3"/>
<dbReference type="PRINTS" id="PR00980">
    <property type="entry name" value="TRNASYNTHALA"/>
</dbReference>
<keyword evidence="9" id="KW-0862">Zinc</keyword>
<dbReference type="InterPro" id="IPR018162">
    <property type="entry name" value="Ala-tRNA-ligase_IIc_anticod-bd"/>
</dbReference>
<dbReference type="InterPro" id="IPR050058">
    <property type="entry name" value="Ala-tRNA_ligase"/>
</dbReference>
<dbReference type="Pfam" id="PF02272">
    <property type="entry name" value="DHHA1"/>
    <property type="match status" value="1"/>
</dbReference>
<evidence type="ECO:0000256" key="12">
    <source>
        <dbReference type="ARBA" id="ARBA00022917"/>
    </source>
</evidence>
<dbReference type="InterPro" id="IPR045864">
    <property type="entry name" value="aa-tRNA-synth_II/BPL/LPL"/>
</dbReference>
<dbReference type="PROSITE" id="PS50860">
    <property type="entry name" value="AA_TRNA_LIGASE_II_ALA"/>
    <property type="match status" value="1"/>
</dbReference>
<feature type="domain" description="Alanyl-transfer RNA synthetases family profile" evidence="14">
    <location>
        <begin position="2"/>
        <end position="709"/>
    </location>
</feature>
<dbReference type="PANTHER" id="PTHR11777">
    <property type="entry name" value="ALANYL-TRNA SYNTHETASE"/>
    <property type="match status" value="1"/>
</dbReference>
<keyword evidence="11" id="KW-0694">RNA-binding</keyword>
<dbReference type="InterPro" id="IPR018164">
    <property type="entry name" value="Ala-tRNA-synth_IIc_N"/>
</dbReference>
<evidence type="ECO:0000256" key="5">
    <source>
        <dbReference type="ARBA" id="ARBA00022555"/>
    </source>
</evidence>
<keyword evidence="12" id="KW-0648">Protein biosynthesis</keyword>
<keyword evidence="6" id="KW-0436">Ligase</keyword>
<dbReference type="HAMAP" id="MF_00036_B">
    <property type="entry name" value="Ala_tRNA_synth_B"/>
    <property type="match status" value="1"/>
</dbReference>
<evidence type="ECO:0000256" key="3">
    <source>
        <dbReference type="ARBA" id="ARBA00013168"/>
    </source>
</evidence>
<evidence type="ECO:0000256" key="6">
    <source>
        <dbReference type="ARBA" id="ARBA00022598"/>
    </source>
</evidence>
<evidence type="ECO:0000256" key="2">
    <source>
        <dbReference type="ARBA" id="ARBA00008226"/>
    </source>
</evidence>
<dbReference type="CDD" id="cd00673">
    <property type="entry name" value="AlaRS_core"/>
    <property type="match status" value="1"/>
</dbReference>
<evidence type="ECO:0000256" key="13">
    <source>
        <dbReference type="ARBA" id="ARBA00023146"/>
    </source>
</evidence>
<dbReference type="PANTHER" id="PTHR11777:SF9">
    <property type="entry name" value="ALANINE--TRNA LIGASE, CYTOPLASMIC"/>
    <property type="match status" value="1"/>
</dbReference>
<dbReference type="SMART" id="SM00863">
    <property type="entry name" value="tRNA_SAD"/>
    <property type="match status" value="1"/>
</dbReference>
<dbReference type="SUPFAM" id="SSF101353">
    <property type="entry name" value="Putative anticodon-binding domain of alanyl-tRNA synthetase (AlaRS)"/>
    <property type="match status" value="1"/>
</dbReference>
<comment type="similarity">
    <text evidence="2">Belongs to the class-II aminoacyl-tRNA synthetase family.</text>
</comment>
<dbReference type="Gene3D" id="3.30.54.20">
    <property type="match status" value="1"/>
</dbReference>
<gene>
    <name evidence="15" type="ORF">UFOPK3444_00035</name>
</gene>
<dbReference type="EMBL" id="CAFBLU010000001">
    <property type="protein sequence ID" value="CAB4858477.1"/>
    <property type="molecule type" value="Genomic_DNA"/>
</dbReference>
<dbReference type="GO" id="GO:0046872">
    <property type="term" value="F:metal ion binding"/>
    <property type="evidence" value="ECO:0007669"/>
    <property type="project" value="UniProtKB-KW"/>
</dbReference>
<dbReference type="FunFam" id="3.30.980.10:FF:000004">
    <property type="entry name" value="Alanine--tRNA ligase, cytoplasmic"/>
    <property type="match status" value="1"/>
</dbReference>
<dbReference type="GO" id="GO:0005829">
    <property type="term" value="C:cytosol"/>
    <property type="evidence" value="ECO:0007669"/>
    <property type="project" value="TreeGrafter"/>
</dbReference>
<dbReference type="GO" id="GO:0004813">
    <property type="term" value="F:alanine-tRNA ligase activity"/>
    <property type="evidence" value="ECO:0007669"/>
    <property type="project" value="UniProtKB-EC"/>
</dbReference>
<keyword evidence="5" id="KW-0820">tRNA-binding</keyword>
<dbReference type="SUPFAM" id="SSF50447">
    <property type="entry name" value="Translation proteins"/>
    <property type="match status" value="1"/>
</dbReference>
<dbReference type="NCBIfam" id="TIGR00344">
    <property type="entry name" value="alaS"/>
    <property type="match status" value="1"/>
</dbReference>
<reference evidence="15" key="1">
    <citation type="submission" date="2020-05" db="EMBL/GenBank/DDBJ databases">
        <authorList>
            <person name="Chiriac C."/>
            <person name="Salcher M."/>
            <person name="Ghai R."/>
            <person name="Kavagutti S V."/>
        </authorList>
    </citation>
    <scope>NUCLEOTIDE SEQUENCE</scope>
</reference>
<evidence type="ECO:0000256" key="9">
    <source>
        <dbReference type="ARBA" id="ARBA00022833"/>
    </source>
</evidence>
<dbReference type="AlphaFoldDB" id="A0A6J7CJG7"/>
<evidence type="ECO:0000256" key="10">
    <source>
        <dbReference type="ARBA" id="ARBA00022840"/>
    </source>
</evidence>
<dbReference type="InterPro" id="IPR023033">
    <property type="entry name" value="Ala_tRNA_ligase_euk/bac"/>
</dbReference>
<dbReference type="InterPro" id="IPR018163">
    <property type="entry name" value="Thr/Ala-tRNA-synth_IIc_edit"/>
</dbReference>
<keyword evidence="10" id="KW-0067">ATP-binding</keyword>
<dbReference type="FunFam" id="3.10.310.40:FF:000001">
    <property type="entry name" value="Alanine--tRNA ligase"/>
    <property type="match status" value="1"/>
</dbReference>
<evidence type="ECO:0000256" key="4">
    <source>
        <dbReference type="ARBA" id="ARBA00017959"/>
    </source>
</evidence>
<dbReference type="SUPFAM" id="SSF55186">
    <property type="entry name" value="ThrRS/AlaRS common domain"/>
    <property type="match status" value="1"/>
</dbReference>
<accession>A0A6J7CJG7</accession>
<dbReference type="InterPro" id="IPR012947">
    <property type="entry name" value="tRNA_SAD"/>
</dbReference>
<keyword evidence="7" id="KW-0479">Metal-binding</keyword>
<dbReference type="InterPro" id="IPR003156">
    <property type="entry name" value="DHHA1_dom"/>
</dbReference>
<dbReference type="Gene3D" id="3.10.310.40">
    <property type="match status" value="1"/>
</dbReference>
<evidence type="ECO:0000256" key="11">
    <source>
        <dbReference type="ARBA" id="ARBA00022884"/>
    </source>
</evidence>
<evidence type="ECO:0000259" key="14">
    <source>
        <dbReference type="PROSITE" id="PS50860"/>
    </source>
</evidence>
<dbReference type="InterPro" id="IPR002318">
    <property type="entry name" value="Ala-tRNA-lgiase_IIc"/>
</dbReference>
<dbReference type="FunFam" id="3.30.54.20:FF:000001">
    <property type="entry name" value="Alanine--tRNA ligase"/>
    <property type="match status" value="1"/>
</dbReference>
<dbReference type="InterPro" id="IPR009000">
    <property type="entry name" value="Transl_B-barrel_sf"/>
</dbReference>
<comment type="cofactor">
    <cofactor evidence="1">
        <name>Zn(2+)</name>
        <dbReference type="ChEBI" id="CHEBI:29105"/>
    </cofactor>
</comment>
<dbReference type="Gene3D" id="2.40.30.130">
    <property type="match status" value="1"/>
</dbReference>
<evidence type="ECO:0000313" key="15">
    <source>
        <dbReference type="EMBL" id="CAB4858477.1"/>
    </source>
</evidence>
<evidence type="ECO:0000256" key="7">
    <source>
        <dbReference type="ARBA" id="ARBA00022723"/>
    </source>
</evidence>